<comment type="caution">
    <text evidence="3">The sequence shown here is derived from an EMBL/GenBank/DDBJ whole genome shotgun (WGS) entry which is preliminary data.</text>
</comment>
<organism evidence="3 4">
    <name type="scientific">Candidatus Merdivivens faecigallinarum</name>
    <dbReference type="NCBI Taxonomy" id="2840871"/>
    <lineage>
        <taxon>Bacteria</taxon>
        <taxon>Pseudomonadati</taxon>
        <taxon>Bacteroidota</taxon>
        <taxon>Bacteroidia</taxon>
        <taxon>Bacteroidales</taxon>
        <taxon>Muribaculaceae</taxon>
        <taxon>Muribaculaceae incertae sedis</taxon>
        <taxon>Candidatus Merdivivens</taxon>
    </lineage>
</organism>
<dbReference type="AlphaFoldDB" id="A0A9D9NPD7"/>
<protein>
    <submittedName>
        <fullName evidence="3">Uncharacterized protein</fullName>
    </submittedName>
</protein>
<accession>A0A9D9NPD7</accession>
<keyword evidence="2" id="KW-0732">Signal</keyword>
<reference evidence="3" key="1">
    <citation type="submission" date="2020-10" db="EMBL/GenBank/DDBJ databases">
        <authorList>
            <person name="Gilroy R."/>
        </authorList>
    </citation>
    <scope>NUCLEOTIDE SEQUENCE</scope>
    <source>
        <strain evidence="3">B3-2255</strain>
    </source>
</reference>
<keyword evidence="1" id="KW-0472">Membrane</keyword>
<sequence>MKKNRLLCFIAAMVAVLFLDVSCAEDYYYVTTDISHTDRVHRKVFLSDTAILNDFRANGWKVSEAGGQDSSFFIKGNDNRYKAAATCISGKPDSLGLFFIPGIREKIDKHFKWFTTEYVYSAYFPKCELPVLPIEEFIDLQDRNIWLRGEGMDPAMSGYEIFYQLDDINNDFLKWYAYSCLEFDLDLFMPYVDKKMADSLVKNKADIFSQVVLSDISGSADPEYFSDIADEYFDCSYFNGLYETHKQVIDSLYNATEEQALEKFSSYWYFSVKMPGKIVSTDAKQCDGKTALWYVYPIRMIDGPMKIEAVSVKTNIWACAVSAIVIGLAVYSILRKSGPRCRRS</sequence>
<keyword evidence="1" id="KW-1133">Transmembrane helix</keyword>
<evidence type="ECO:0000256" key="1">
    <source>
        <dbReference type="SAM" id="Phobius"/>
    </source>
</evidence>
<evidence type="ECO:0000313" key="3">
    <source>
        <dbReference type="EMBL" id="MBO8481219.1"/>
    </source>
</evidence>
<proteinExistence type="predicted"/>
<dbReference type="EMBL" id="JADILY010000030">
    <property type="protein sequence ID" value="MBO8481219.1"/>
    <property type="molecule type" value="Genomic_DNA"/>
</dbReference>
<evidence type="ECO:0000256" key="2">
    <source>
        <dbReference type="SAM" id="SignalP"/>
    </source>
</evidence>
<feature type="chain" id="PRO_5038736640" evidence="2">
    <location>
        <begin position="25"/>
        <end position="344"/>
    </location>
</feature>
<keyword evidence="1" id="KW-0812">Transmembrane</keyword>
<gene>
    <name evidence="3" type="ORF">IAC87_01575</name>
</gene>
<feature type="signal peptide" evidence="2">
    <location>
        <begin position="1"/>
        <end position="24"/>
    </location>
</feature>
<reference evidence="3" key="2">
    <citation type="journal article" date="2021" name="PeerJ">
        <title>Extensive microbial diversity within the chicken gut microbiome revealed by metagenomics and culture.</title>
        <authorList>
            <person name="Gilroy R."/>
            <person name="Ravi A."/>
            <person name="Getino M."/>
            <person name="Pursley I."/>
            <person name="Horton D.L."/>
            <person name="Alikhan N.F."/>
            <person name="Baker D."/>
            <person name="Gharbi K."/>
            <person name="Hall N."/>
            <person name="Watson M."/>
            <person name="Adriaenssens E.M."/>
            <person name="Foster-Nyarko E."/>
            <person name="Jarju S."/>
            <person name="Secka A."/>
            <person name="Antonio M."/>
            <person name="Oren A."/>
            <person name="Chaudhuri R.R."/>
            <person name="La Ragione R."/>
            <person name="Hildebrand F."/>
            <person name="Pallen M.J."/>
        </authorList>
    </citation>
    <scope>NUCLEOTIDE SEQUENCE</scope>
    <source>
        <strain evidence="3">B3-2255</strain>
    </source>
</reference>
<feature type="transmembrane region" description="Helical" evidence="1">
    <location>
        <begin position="315"/>
        <end position="334"/>
    </location>
</feature>
<evidence type="ECO:0000313" key="4">
    <source>
        <dbReference type="Proteomes" id="UP000823772"/>
    </source>
</evidence>
<dbReference type="Proteomes" id="UP000823772">
    <property type="component" value="Unassembled WGS sequence"/>
</dbReference>
<name>A0A9D9NPD7_9BACT</name>